<reference evidence="1 2" key="1">
    <citation type="submission" date="2009-10" db="EMBL/GenBank/DDBJ databases">
        <authorList>
            <person name="Qin X."/>
            <person name="Bachman B."/>
            <person name="Battles P."/>
            <person name="Bell A."/>
            <person name="Bess C."/>
            <person name="Bickham C."/>
            <person name="Chaboub L."/>
            <person name="Chen D."/>
            <person name="Coyle M."/>
            <person name="Deiros D.R."/>
            <person name="Dinh H."/>
            <person name="Forbes L."/>
            <person name="Fowler G."/>
            <person name="Francisco L."/>
            <person name="Fu Q."/>
            <person name="Gubbala S."/>
            <person name="Hale W."/>
            <person name="Han Y."/>
            <person name="Hemphill L."/>
            <person name="Highlander S.K."/>
            <person name="Hirani K."/>
            <person name="Hogues M."/>
            <person name="Jackson L."/>
            <person name="Jakkamsetti A."/>
            <person name="Javaid M."/>
            <person name="Jiang H."/>
            <person name="Korchina V."/>
            <person name="Kovar C."/>
            <person name="Lara F."/>
            <person name="Lee S."/>
            <person name="Mata R."/>
            <person name="Mathew T."/>
            <person name="Moen C."/>
            <person name="Morales K."/>
            <person name="Munidasa M."/>
            <person name="Nazareth L."/>
            <person name="Ngo R."/>
            <person name="Nguyen L."/>
            <person name="Okwuonu G."/>
            <person name="Ongeri F."/>
            <person name="Patil S."/>
            <person name="Petrosino J."/>
            <person name="Pham C."/>
            <person name="Pham P."/>
            <person name="Pu L.-L."/>
            <person name="Puazo M."/>
            <person name="Raj R."/>
            <person name="Reid J."/>
            <person name="Rouhana J."/>
            <person name="Saada N."/>
            <person name="Shang Y."/>
            <person name="Simmons D."/>
            <person name="Thornton R."/>
            <person name="Warren J."/>
            <person name="Weissenberger G."/>
            <person name="Zhang J."/>
            <person name="Zhang L."/>
            <person name="Zhou C."/>
            <person name="Zhu D."/>
            <person name="Muzny D."/>
            <person name="Worley K."/>
            <person name="Gibbs R."/>
        </authorList>
    </citation>
    <scope>NUCLEOTIDE SEQUENCE [LARGE SCALE GENOMIC DNA]</scope>
    <source>
        <strain evidence="1 2">DSM 17361</strain>
    </source>
</reference>
<dbReference type="EMBL" id="ACKS01000072">
    <property type="protein sequence ID" value="EFA43764.1"/>
    <property type="molecule type" value="Genomic_DNA"/>
</dbReference>
<name>D1PXU3_9BACT</name>
<sequence>MTDLFLIFKLRLNCFYRQLILYKFTPKIVNKTSQKTGFDFVNN</sequence>
<proteinExistence type="predicted"/>
<dbReference type="HOGENOM" id="CLU_3237575_0_0_10"/>
<evidence type="ECO:0000313" key="1">
    <source>
        <dbReference type="EMBL" id="EFA43764.1"/>
    </source>
</evidence>
<evidence type="ECO:0000313" key="2">
    <source>
        <dbReference type="Proteomes" id="UP000003160"/>
    </source>
</evidence>
<dbReference type="AlphaFoldDB" id="D1PXU3"/>
<dbReference type="Proteomes" id="UP000003160">
    <property type="component" value="Unassembled WGS sequence"/>
</dbReference>
<protein>
    <submittedName>
        <fullName evidence="1">Uncharacterized protein</fullName>
    </submittedName>
</protein>
<organism evidence="1 2">
    <name type="scientific">Hallella bergensis DSM 17361</name>
    <dbReference type="NCBI Taxonomy" id="585502"/>
    <lineage>
        <taxon>Bacteria</taxon>
        <taxon>Pseudomonadati</taxon>
        <taxon>Bacteroidota</taxon>
        <taxon>Bacteroidia</taxon>
        <taxon>Bacteroidales</taxon>
        <taxon>Prevotellaceae</taxon>
        <taxon>Hallella</taxon>
    </lineage>
</organism>
<gene>
    <name evidence="1" type="ORF">HMPREF0645_1778</name>
</gene>
<comment type="caution">
    <text evidence="1">The sequence shown here is derived from an EMBL/GenBank/DDBJ whole genome shotgun (WGS) entry which is preliminary data.</text>
</comment>
<keyword evidence="2" id="KW-1185">Reference proteome</keyword>
<accession>D1PXU3</accession>